<feature type="domain" description="NAD-dependent epimerase/dehydratase" evidence="1">
    <location>
        <begin position="10"/>
        <end position="195"/>
    </location>
</feature>
<organism evidence="2 3">
    <name type="scientific">Eiseniibacteriota bacterium</name>
    <dbReference type="NCBI Taxonomy" id="2212470"/>
    <lineage>
        <taxon>Bacteria</taxon>
        <taxon>Candidatus Eiseniibacteriota</taxon>
    </lineage>
</organism>
<dbReference type="InterPro" id="IPR036291">
    <property type="entry name" value="NAD(P)-bd_dom_sf"/>
</dbReference>
<dbReference type="PANTHER" id="PTHR48079">
    <property type="entry name" value="PROTEIN YEEZ"/>
    <property type="match status" value="1"/>
</dbReference>
<dbReference type="InterPro" id="IPR001509">
    <property type="entry name" value="Epimerase_deHydtase"/>
</dbReference>
<reference evidence="2 3" key="1">
    <citation type="journal article" date="2019" name="Nat. Microbiol.">
        <title>Mediterranean grassland soil C-N compound turnover is dependent on rainfall and depth, and is mediated by genomically divergent microorganisms.</title>
        <authorList>
            <person name="Diamond S."/>
            <person name="Andeer P.F."/>
            <person name="Li Z."/>
            <person name="Crits-Christoph A."/>
            <person name="Burstein D."/>
            <person name="Anantharaman K."/>
            <person name="Lane K.R."/>
            <person name="Thomas B.C."/>
            <person name="Pan C."/>
            <person name="Northen T.R."/>
            <person name="Banfield J.F."/>
        </authorList>
    </citation>
    <scope>NUCLEOTIDE SEQUENCE [LARGE SCALE GENOMIC DNA]</scope>
    <source>
        <strain evidence="2">WS_9</strain>
    </source>
</reference>
<dbReference type="InterPro" id="IPR051783">
    <property type="entry name" value="NAD(P)-dependent_oxidoreduct"/>
</dbReference>
<dbReference type="Gene3D" id="3.40.50.720">
    <property type="entry name" value="NAD(P)-binding Rossmann-like Domain"/>
    <property type="match status" value="1"/>
</dbReference>
<dbReference type="GO" id="GO:0004029">
    <property type="term" value="F:aldehyde dehydrogenase (NAD+) activity"/>
    <property type="evidence" value="ECO:0007669"/>
    <property type="project" value="TreeGrafter"/>
</dbReference>
<dbReference type="AlphaFoldDB" id="A0A538TI50"/>
<evidence type="ECO:0000313" key="2">
    <source>
        <dbReference type="EMBL" id="TMQ63295.1"/>
    </source>
</evidence>
<dbReference type="Pfam" id="PF01370">
    <property type="entry name" value="Epimerase"/>
    <property type="match status" value="1"/>
</dbReference>
<dbReference type="SUPFAM" id="SSF51735">
    <property type="entry name" value="NAD(P)-binding Rossmann-fold domains"/>
    <property type="match status" value="1"/>
</dbReference>
<name>A0A538TI50_UNCEI</name>
<dbReference type="GO" id="GO:0005737">
    <property type="term" value="C:cytoplasm"/>
    <property type="evidence" value="ECO:0007669"/>
    <property type="project" value="TreeGrafter"/>
</dbReference>
<sequence>MRPPYRPQRILLTGAADPVGRLLLPALAGLGAPIRALARPGGPPLPASRIAELRLGDLERPGSLRGLADGCDVVVHAATRPGFTRLGRARQRRINVEGTEAVLRESQSAEAKVFVLLGYTGTIQERGVLSAPVDEETPPEGEYESDSVRMICEAEALVLEANRVGSLRTMVVSPGILAAPGVPTALGGLIATFLRRELPFRLLDEVWLAMSGGGEIGRGTVAAIERGRGGRRYFATGECLRLGQLYERMTRVTGIPAPRRRLPDLLVEELGMLTPVLPPRSFLRQLVLPRELVLHLLRLAPLDNTRTRAELGFSPTPLDDLLLRFARTEGILAGDVAGAAG</sequence>
<evidence type="ECO:0000313" key="3">
    <source>
        <dbReference type="Proteomes" id="UP000317691"/>
    </source>
</evidence>
<dbReference type="EMBL" id="VBOZ01000032">
    <property type="protein sequence ID" value="TMQ63295.1"/>
    <property type="molecule type" value="Genomic_DNA"/>
</dbReference>
<dbReference type="PANTHER" id="PTHR48079:SF6">
    <property type="entry name" value="NAD(P)-BINDING DOMAIN-CONTAINING PROTEIN-RELATED"/>
    <property type="match status" value="1"/>
</dbReference>
<proteinExistence type="predicted"/>
<gene>
    <name evidence="2" type="ORF">E6K79_10355</name>
</gene>
<dbReference type="Proteomes" id="UP000317691">
    <property type="component" value="Unassembled WGS sequence"/>
</dbReference>
<evidence type="ECO:0000259" key="1">
    <source>
        <dbReference type="Pfam" id="PF01370"/>
    </source>
</evidence>
<accession>A0A538TI50</accession>
<comment type="caution">
    <text evidence="2">The sequence shown here is derived from an EMBL/GenBank/DDBJ whole genome shotgun (WGS) entry which is preliminary data.</text>
</comment>
<protein>
    <submittedName>
        <fullName evidence="2">NAD-dependent epimerase/dehydratase family protein</fullName>
    </submittedName>
</protein>